<feature type="compositionally biased region" description="Low complexity" evidence="8">
    <location>
        <begin position="1503"/>
        <end position="1512"/>
    </location>
</feature>
<evidence type="ECO:0000256" key="1">
    <source>
        <dbReference type="ARBA" id="ARBA00004613"/>
    </source>
</evidence>
<evidence type="ECO:0000256" key="6">
    <source>
        <dbReference type="ARBA" id="ARBA00023004"/>
    </source>
</evidence>
<accession>A0A6P8YPK7</accession>
<dbReference type="PANTHER" id="PTHR11475">
    <property type="entry name" value="OXIDASE/PEROXIDASE"/>
    <property type="match status" value="1"/>
</dbReference>
<name>A0A6P8YPK7_THRPL</name>
<evidence type="ECO:0000256" key="5">
    <source>
        <dbReference type="ARBA" id="ARBA00022729"/>
    </source>
</evidence>
<reference evidence="11" key="1">
    <citation type="submission" date="2025-08" db="UniProtKB">
        <authorList>
            <consortium name="RefSeq"/>
        </authorList>
    </citation>
    <scope>IDENTIFICATION</scope>
    <source>
        <tissue evidence="11">Total insect</tissue>
    </source>
</reference>
<keyword evidence="9" id="KW-0812">Transmembrane</keyword>
<dbReference type="FunFam" id="1.10.640.10:FF:000003">
    <property type="entry name" value="chorion peroxidase"/>
    <property type="match status" value="1"/>
</dbReference>
<evidence type="ECO:0000256" key="7">
    <source>
        <dbReference type="PIRSR" id="PIRSR619791-2"/>
    </source>
</evidence>
<dbReference type="SUPFAM" id="SSF48113">
    <property type="entry name" value="Heme-dependent peroxidases"/>
    <property type="match status" value="1"/>
</dbReference>
<dbReference type="GO" id="GO:0022412">
    <property type="term" value="P:cellular process involved in reproduction in multicellular organism"/>
    <property type="evidence" value="ECO:0007669"/>
    <property type="project" value="UniProtKB-ARBA"/>
</dbReference>
<feature type="binding site" description="axial binding residue" evidence="7">
    <location>
        <position position="566"/>
    </location>
    <ligand>
        <name>heme b</name>
        <dbReference type="ChEBI" id="CHEBI:60344"/>
    </ligand>
    <ligandPart>
        <name>Fe</name>
        <dbReference type="ChEBI" id="CHEBI:18248"/>
    </ligandPart>
</feature>
<dbReference type="RefSeq" id="XP_034236042.1">
    <property type="nucleotide sequence ID" value="XM_034380151.1"/>
</dbReference>
<dbReference type="InterPro" id="IPR037120">
    <property type="entry name" value="Haem_peroxidase_sf_animal"/>
</dbReference>
<keyword evidence="6 7" id="KW-0408">Iron</keyword>
<dbReference type="Pfam" id="PF03098">
    <property type="entry name" value="An_peroxidase"/>
    <property type="match status" value="1"/>
</dbReference>
<organism evidence="11">
    <name type="scientific">Thrips palmi</name>
    <name type="common">Melon thrips</name>
    <dbReference type="NCBI Taxonomy" id="161013"/>
    <lineage>
        <taxon>Eukaryota</taxon>
        <taxon>Metazoa</taxon>
        <taxon>Ecdysozoa</taxon>
        <taxon>Arthropoda</taxon>
        <taxon>Hexapoda</taxon>
        <taxon>Insecta</taxon>
        <taxon>Pterygota</taxon>
        <taxon>Neoptera</taxon>
        <taxon>Paraneoptera</taxon>
        <taxon>Thysanoptera</taxon>
        <taxon>Terebrantia</taxon>
        <taxon>Thripoidea</taxon>
        <taxon>Thripidae</taxon>
        <taxon>Thrips</taxon>
    </lineage>
</organism>
<keyword evidence="4 7" id="KW-0349">Heme</keyword>
<keyword evidence="9" id="KW-1133">Transmembrane helix</keyword>
<evidence type="ECO:0000256" key="9">
    <source>
        <dbReference type="SAM" id="Phobius"/>
    </source>
</evidence>
<keyword evidence="10" id="KW-1185">Reference proteome</keyword>
<dbReference type="InterPro" id="IPR019791">
    <property type="entry name" value="Haem_peroxidase_animal"/>
</dbReference>
<dbReference type="GO" id="GO:0006979">
    <property type="term" value="P:response to oxidative stress"/>
    <property type="evidence" value="ECO:0007669"/>
    <property type="project" value="InterPro"/>
</dbReference>
<evidence type="ECO:0000256" key="4">
    <source>
        <dbReference type="ARBA" id="ARBA00022617"/>
    </source>
</evidence>
<dbReference type="PROSITE" id="PS50292">
    <property type="entry name" value="PEROXIDASE_3"/>
    <property type="match status" value="1"/>
</dbReference>
<gene>
    <name evidence="11" type="primary">LOC117642208</name>
</gene>
<protein>
    <submittedName>
        <fullName evidence="11">Uncharacterized protein LOC117642208</fullName>
    </submittedName>
</protein>
<dbReference type="CDD" id="cd09823">
    <property type="entry name" value="peroxinectin_like"/>
    <property type="match status" value="1"/>
</dbReference>
<evidence type="ECO:0000256" key="2">
    <source>
        <dbReference type="ARBA" id="ARBA00022525"/>
    </source>
</evidence>
<evidence type="ECO:0000256" key="3">
    <source>
        <dbReference type="ARBA" id="ARBA00022559"/>
    </source>
</evidence>
<feature type="transmembrane region" description="Helical" evidence="9">
    <location>
        <begin position="43"/>
        <end position="67"/>
    </location>
</feature>
<dbReference type="GO" id="GO:0046872">
    <property type="term" value="F:metal ion binding"/>
    <property type="evidence" value="ECO:0007669"/>
    <property type="project" value="UniProtKB-KW"/>
</dbReference>
<keyword evidence="3" id="KW-0560">Oxidoreductase</keyword>
<dbReference type="GO" id="GO:0004601">
    <property type="term" value="F:peroxidase activity"/>
    <property type="evidence" value="ECO:0007669"/>
    <property type="project" value="UniProtKB-KW"/>
</dbReference>
<evidence type="ECO:0000313" key="11">
    <source>
        <dbReference type="RefSeq" id="XP_034236042.1"/>
    </source>
</evidence>
<keyword evidence="7" id="KW-0479">Metal-binding</keyword>
<dbReference type="GO" id="GO:0005576">
    <property type="term" value="C:extracellular region"/>
    <property type="evidence" value="ECO:0007669"/>
    <property type="project" value="UniProtKB-SubCell"/>
</dbReference>
<dbReference type="KEGG" id="tpal:117642208"/>
<dbReference type="GO" id="GO:0020037">
    <property type="term" value="F:heme binding"/>
    <property type="evidence" value="ECO:0007669"/>
    <property type="project" value="InterPro"/>
</dbReference>
<keyword evidence="5" id="KW-0732">Signal</keyword>
<proteinExistence type="predicted"/>
<dbReference type="Gene3D" id="1.10.640.10">
    <property type="entry name" value="Haem peroxidase domain superfamily, animal type"/>
    <property type="match status" value="1"/>
</dbReference>
<keyword evidence="9" id="KW-0472">Membrane</keyword>
<evidence type="ECO:0000313" key="10">
    <source>
        <dbReference type="Proteomes" id="UP000515158"/>
    </source>
</evidence>
<feature type="region of interest" description="Disordered" evidence="8">
    <location>
        <begin position="1501"/>
        <end position="1533"/>
    </location>
</feature>
<dbReference type="Proteomes" id="UP000515158">
    <property type="component" value="Unplaced"/>
</dbReference>
<sequence length="2791" mass="296788">MATERTPLRTGGPAAGPGAYDQAPTYVFMSSPGRAHRNKIRQFQCCVCAAILGVFVMALVITISYSVEHDDADEVNATTTMPPIPVNDTLQLLLRSSWPRPDAASPAWPEPAPDDAAMQRAVQAGRAELATRTALEAKMTPMKKDTPAYRANQAVHTRREATALAQRALLEEKATKQLLKASGRKLSQQSGAGRGPRLRLAAADSAEAAACAEEDKPLPCPASAYRSADGSCNNVQHPRSWGVAMRPFRRVMPPAYVDGVSEPRGLAQGLPSAREVSLGVHRPLYRNDPDFTVMLAVWGQFIDHDITNTALSQAADGTAISCCDQAAADEHPECFPVRLAPGDPYYHKYNVTCMEFVRSAPAPTCSLGQREQLNQASSFLDASVVYGPTPELMRSLREEPSTEAAAEDGDDKGKRAVLGRLKMTMSPDGRELLPVSEDPDDGCNRQEMNDRGRYCFKSGDGRANENLHLTTMHLLLARQHNRVASMLQNLNPQWNDERVFQESRRIVAAQMQHVTYNEFLPVILGPRMMEKMDLQPKAAGYDSSYDPEVDPTICNSFAASSFRFAHTLLPGLLKLIGNDTSSTEYMELHQMLFDPYSLYSREGADRALRGAMDTSVERADNYFNPELTQKLFAPRSIGRGSSGQPACGLDLVSLNVQRGRDHGLQPYPAWREHCGFPKPTSWDDLDGVVDEDSLKRMKEIYKSVDDVDVYTGVLSEYPVEDGLLGGTLTCLLGDQFVRLKRGDRFWYETDQQPQAFTPAQLAEIRKTSLAGVICGTSDGVHSAQPLVMRRVRADSNKRVPCAQLPRTNLRAWVERDGRYVYRRADALQATGHAPKDQDNVPDELVLVGASPDNAGLTATTARAVRVGGRVTSGSVVTASGTSLWSGSLPTAIPVPALGANAFLAGGVQWQGSLVSTGDTASLRGSFSVDSYSAQPGGPPQEAESIAGTFSVQMDVLWDSSSDGVIDLSGSFQSPIFLRAEDGRGDAPLVNAKGGSGPMAPVILHGSHAADGRFLWNGNVTLVLPTMAEEEPVDDAPPPLMTASAYSVGAPSKNARLVVEVQSGTVTAQPADGGAEVTWWDGDLPASIPTSLFDAKDSAASGATTDPADLAKPAARVDGVLWTAKVAASSATTAQVSGTFKAPRFVHGIYSGAGVKVQWWSGSFALNVRLLVQPDDGLGLDSLLVSGQHFTSRLVFEADTPSALDPSPEPRGPLALLAAAQEVVDGAAPAPIILKGAFSADRASFSWSGKAILVLPRPAAMPSVQLLGTPKKTAVFAAPLRAPSAGEVKLAATVKSGKVTAARDGASSESTLWSGAFPAAIPLPLFDAGADGTATTPSAGVDGEAPLYAHGVVWQGTLSPSGATFSLKGTFKAPRYLHAPDNTTFAMEWWKGSFSFELEPQWMSVASLDGVVSSTATYSSPVYFKALREASVSGTASASGTQRAPLAAFVAASLEESEGALRAPVILQGTYSADRTTFYWTGAVVLALPRPDGGLVAEQPLLQAKPGKPGKPSKAVKKDDAKPSKPSKPVKPPSLRLASMVLGGSVNGTYDNSTTVSELWTGTVPMWLPSPLFGVASWDLDQTVKWSGTLTTLDKTGKLLQLDGTFEAPYFEQGTDGMVEHKWKGEFSLQLRNLYTSVTQPQLLKPNKVMKSRIVFAMAKSASGDSAMPQLTLQSETGENQAVIVLQGQYWFWSKSWFWWNGMASVSLPVDNDVTEDPNQYVKPEYNKLKAAPGASGTNLAAPKSMAVTVAAKPPPAVRRIGIRVTSGNMYAYPEGAWFWRTWWTGSLPASIPVPVFDSYKSEYAPYPTGPLFHACGVDWTGKITATSPTTVKIEGKFSMPNYQHGPGGVVITWYYGTFLFEGNLLWSTNLNGLDALDGTSFSSHLYFKSEKVVPMSKYPVQSSASSLQQFVADSAAIASGAVRVPVVLDGSYSADRKTFLWSGDAVLTVPDPQPPLLQAKAGKAIKKDDGAPTKPSKPVKPPKLRIAAMVLGGSVNATYDNSTATELWSGAVPMWLPNPLFGISSFDLDQTIKWSGSLTVLDKTGKMLQLDGKFEAPYFEQGVDGIVEHKWKGTFSLQLRNLYTSVTEPQLLKPNTVMKSRVVFAMPKAAPGEPATPQLMVQSETGDNLAVIVLQGQYWFWSKSWYWWNGVASVALPLDDDVTEDSNQYVKPEYNKLQAAPGASGKKAAPASKLAVAVVEGLITAGKEDDPSTTATWWSGELPATIPAMPFDGDASDASSPFNRSAVTPGGVARGVSWTGALRPLPGEDDAMLEGSFRFPRFLHPSAAGSSFALEWWTGQFSLRLRALAGTSLSGVLAKTATYSSPLVFKAMSPDDSITSLLQQPAVDVGVSFVMASDAKAAGAAKLPILLQGSYSPDGGSFLWTGNAILQVPASAAKQMRPLKLTASATKVTASKSSSAVSKIGAVVTSGTVSVGKAGEAAATVWSGTFPASLPAGAAGPASVLWSGSLQQQSDALTAATLTGTFSTALPEDSGNGTMAWWSGDFSLQLQLLWNVSLAGCIRPGVKYVTPLYYRGAAQQLQQGQQVAALSQELASAGEKVLAFLDGSYNADKTAFMWSGKVFLTLPKSCGKPGLAPLNLKASGDSTAAAAAAAGRRITLGGVVTSGWVTPSLWGGALPAAIPVAAIRSVRPLTWSGTLSRGAAGTVTIKGSFSAPQYHHDAGTFSVDWVTGDFSFSARLLWDSGAALDAALTASANYTSPIYLQNSDSLRALEDVQDRVPAVWDRMVDKVTGPVAPAANKVPVVLQGEFAADGATFWWSGGVLISLPAAA</sequence>
<dbReference type="PRINTS" id="PR00457">
    <property type="entry name" value="ANPEROXIDASE"/>
</dbReference>
<evidence type="ECO:0000256" key="8">
    <source>
        <dbReference type="SAM" id="MobiDB-lite"/>
    </source>
</evidence>
<comment type="subcellular location">
    <subcellularLocation>
        <location evidence="1">Secreted</location>
    </subcellularLocation>
</comment>
<dbReference type="PANTHER" id="PTHR11475:SF141">
    <property type="entry name" value="CARDINAL"/>
    <property type="match status" value="1"/>
</dbReference>
<keyword evidence="3" id="KW-0575">Peroxidase</keyword>
<dbReference type="OrthoDB" id="823504at2759"/>
<dbReference type="GeneID" id="117642208"/>
<dbReference type="InterPro" id="IPR010255">
    <property type="entry name" value="Haem_peroxidase_sf"/>
</dbReference>
<keyword evidence="2" id="KW-0964">Secreted</keyword>
<dbReference type="InParanoid" id="A0A6P8YPK7"/>